<dbReference type="GO" id="GO:0016787">
    <property type="term" value="F:hydrolase activity"/>
    <property type="evidence" value="ECO:0007669"/>
    <property type="project" value="UniProtKB-KW"/>
</dbReference>
<reference evidence="3" key="1">
    <citation type="submission" date="2020-10" db="EMBL/GenBank/DDBJ databases">
        <authorList>
            <person name="Gilroy R."/>
        </authorList>
    </citation>
    <scope>NUCLEOTIDE SEQUENCE</scope>
    <source>
        <strain evidence="3">ChiSjej1B19-7085</strain>
    </source>
</reference>
<dbReference type="Gene3D" id="3.90.79.10">
    <property type="entry name" value="Nucleoside Triphosphate Pyrophosphohydrolase"/>
    <property type="match status" value="1"/>
</dbReference>
<name>A0A9D1DNI2_9FIRM</name>
<dbReference type="PROSITE" id="PS51462">
    <property type="entry name" value="NUDIX"/>
    <property type="match status" value="1"/>
</dbReference>
<organism evidence="3 4">
    <name type="scientific">Candidatus Gallacutalibacter pullicola</name>
    <dbReference type="NCBI Taxonomy" id="2840830"/>
    <lineage>
        <taxon>Bacteria</taxon>
        <taxon>Bacillati</taxon>
        <taxon>Bacillota</taxon>
        <taxon>Clostridia</taxon>
        <taxon>Eubacteriales</taxon>
        <taxon>Candidatus Gallacutalibacter</taxon>
    </lineage>
</organism>
<keyword evidence="3" id="KW-0378">Hydrolase</keyword>
<dbReference type="PANTHER" id="PTHR43736">
    <property type="entry name" value="ADP-RIBOSE PYROPHOSPHATASE"/>
    <property type="match status" value="1"/>
</dbReference>
<comment type="similarity">
    <text evidence="1">Belongs to the Nudix hydrolase family.</text>
</comment>
<dbReference type="AlphaFoldDB" id="A0A9D1DNI2"/>
<evidence type="ECO:0000313" key="4">
    <source>
        <dbReference type="Proteomes" id="UP000886785"/>
    </source>
</evidence>
<dbReference type="InterPro" id="IPR015797">
    <property type="entry name" value="NUDIX_hydrolase-like_dom_sf"/>
</dbReference>
<evidence type="ECO:0000313" key="3">
    <source>
        <dbReference type="EMBL" id="HIR56053.1"/>
    </source>
</evidence>
<comment type="caution">
    <text evidence="3">The sequence shown here is derived from an EMBL/GenBank/DDBJ whole genome shotgun (WGS) entry which is preliminary data.</text>
</comment>
<dbReference type="InterPro" id="IPR000086">
    <property type="entry name" value="NUDIX_hydrolase_dom"/>
</dbReference>
<sequence length="189" mass="21655">MDYRDQIREFVPQTDQEVNDKRIILELIARYPQNILLRENELAHITSSGLVVNESFTRVLFVHHNIYKTWCWTGGHADGGTDLLGVALREVMEETGETEIRPLSDQIVSLDILPVYGHYKNGKYVSAHLHLNASYLLVGDDSLPLRAKEDENTGAAWFRIDEIDKYSGEPELIRVYRKIFGRIPGLCAR</sequence>
<accession>A0A9D1DNI2</accession>
<proteinExistence type="inferred from homology"/>
<dbReference type="CDD" id="cd03674">
    <property type="entry name" value="NUDIX_Hydrolase"/>
    <property type="match status" value="1"/>
</dbReference>
<dbReference type="Proteomes" id="UP000886785">
    <property type="component" value="Unassembled WGS sequence"/>
</dbReference>
<evidence type="ECO:0000259" key="2">
    <source>
        <dbReference type="PROSITE" id="PS51462"/>
    </source>
</evidence>
<gene>
    <name evidence="3" type="ORF">IAA54_00125</name>
</gene>
<dbReference type="SUPFAM" id="SSF55811">
    <property type="entry name" value="Nudix"/>
    <property type="match status" value="1"/>
</dbReference>
<reference evidence="3" key="2">
    <citation type="journal article" date="2021" name="PeerJ">
        <title>Extensive microbial diversity within the chicken gut microbiome revealed by metagenomics and culture.</title>
        <authorList>
            <person name="Gilroy R."/>
            <person name="Ravi A."/>
            <person name="Getino M."/>
            <person name="Pursley I."/>
            <person name="Horton D.L."/>
            <person name="Alikhan N.F."/>
            <person name="Baker D."/>
            <person name="Gharbi K."/>
            <person name="Hall N."/>
            <person name="Watson M."/>
            <person name="Adriaenssens E.M."/>
            <person name="Foster-Nyarko E."/>
            <person name="Jarju S."/>
            <person name="Secka A."/>
            <person name="Antonio M."/>
            <person name="Oren A."/>
            <person name="Chaudhuri R.R."/>
            <person name="La Ragione R."/>
            <person name="Hildebrand F."/>
            <person name="Pallen M.J."/>
        </authorList>
    </citation>
    <scope>NUCLEOTIDE SEQUENCE</scope>
    <source>
        <strain evidence="3">ChiSjej1B19-7085</strain>
    </source>
</reference>
<feature type="domain" description="Nudix hydrolase" evidence="2">
    <location>
        <begin position="42"/>
        <end position="181"/>
    </location>
</feature>
<protein>
    <submittedName>
        <fullName evidence="3">NUDIX hydrolase</fullName>
    </submittedName>
</protein>
<dbReference type="Pfam" id="PF00293">
    <property type="entry name" value="NUDIX"/>
    <property type="match status" value="1"/>
</dbReference>
<dbReference type="PANTHER" id="PTHR43736:SF1">
    <property type="entry name" value="DIHYDRONEOPTERIN TRIPHOSPHATE DIPHOSPHATASE"/>
    <property type="match status" value="1"/>
</dbReference>
<evidence type="ECO:0000256" key="1">
    <source>
        <dbReference type="ARBA" id="ARBA00005582"/>
    </source>
</evidence>
<dbReference type="EMBL" id="DVHF01000002">
    <property type="protein sequence ID" value="HIR56053.1"/>
    <property type="molecule type" value="Genomic_DNA"/>
</dbReference>